<gene>
    <name evidence="1" type="ORF">SDC9_141615</name>
</gene>
<dbReference type="EMBL" id="VSSQ01041095">
    <property type="protein sequence ID" value="MPM94469.1"/>
    <property type="molecule type" value="Genomic_DNA"/>
</dbReference>
<proteinExistence type="predicted"/>
<comment type="caution">
    <text evidence="1">The sequence shown here is derived from an EMBL/GenBank/DDBJ whole genome shotgun (WGS) entry which is preliminary data.</text>
</comment>
<dbReference type="AlphaFoldDB" id="A0A645DYX6"/>
<accession>A0A645DYX6</accession>
<name>A0A645DYX6_9ZZZZ</name>
<reference evidence="1" key="1">
    <citation type="submission" date="2019-08" db="EMBL/GenBank/DDBJ databases">
        <authorList>
            <person name="Kucharzyk K."/>
            <person name="Murdoch R.W."/>
            <person name="Higgins S."/>
            <person name="Loffler F."/>
        </authorList>
    </citation>
    <scope>NUCLEOTIDE SEQUENCE</scope>
</reference>
<protein>
    <submittedName>
        <fullName evidence="1">Uncharacterized protein</fullName>
    </submittedName>
</protein>
<organism evidence="1">
    <name type="scientific">bioreactor metagenome</name>
    <dbReference type="NCBI Taxonomy" id="1076179"/>
    <lineage>
        <taxon>unclassified sequences</taxon>
        <taxon>metagenomes</taxon>
        <taxon>ecological metagenomes</taxon>
    </lineage>
</organism>
<evidence type="ECO:0000313" key="1">
    <source>
        <dbReference type="EMBL" id="MPM94469.1"/>
    </source>
</evidence>
<sequence length="39" mass="4017">MGKNVMHTDMPVCHTVAAADHAKFHRGAAGAVNAVTDAL</sequence>